<dbReference type="Proteomes" id="UP000242715">
    <property type="component" value="Unassembled WGS sequence"/>
</dbReference>
<dbReference type="AlphaFoldDB" id="A0A2Z6LIB8"/>
<gene>
    <name evidence="5" type="ORF">TSUD_37180</name>
</gene>
<keyword evidence="6" id="KW-1185">Reference proteome</keyword>
<dbReference type="GO" id="GO:0005634">
    <property type="term" value="C:nucleus"/>
    <property type="evidence" value="ECO:0007669"/>
    <property type="project" value="InterPro"/>
</dbReference>
<evidence type="ECO:0000256" key="3">
    <source>
        <dbReference type="SAM" id="MobiDB-lite"/>
    </source>
</evidence>
<evidence type="ECO:0000313" key="6">
    <source>
        <dbReference type="Proteomes" id="UP000242715"/>
    </source>
</evidence>
<reference evidence="6" key="1">
    <citation type="journal article" date="2017" name="Front. Plant Sci.">
        <title>Climate Clever Clovers: New Paradigm to Reduce the Environmental Footprint of Ruminants by Breeding Low Methanogenic Forages Utilizing Haplotype Variation.</title>
        <authorList>
            <person name="Kaur P."/>
            <person name="Appels R."/>
            <person name="Bayer P.E."/>
            <person name="Keeble-Gagnere G."/>
            <person name="Wang J."/>
            <person name="Hirakawa H."/>
            <person name="Shirasawa K."/>
            <person name="Vercoe P."/>
            <person name="Stefanova K."/>
            <person name="Durmic Z."/>
            <person name="Nichols P."/>
            <person name="Revell C."/>
            <person name="Isobe S.N."/>
            <person name="Edwards D."/>
            <person name="Erskine W."/>
        </authorList>
    </citation>
    <scope>NUCLEOTIDE SEQUENCE [LARGE SCALE GENOMIC DNA]</scope>
    <source>
        <strain evidence="6">cv. Daliak</strain>
    </source>
</reference>
<dbReference type="PANTHER" id="PTHR34373">
    <property type="entry name" value="SHUGOSHIN 2"/>
    <property type="match status" value="1"/>
</dbReference>
<dbReference type="GO" id="GO:0045144">
    <property type="term" value="P:meiotic sister chromatid segregation"/>
    <property type="evidence" value="ECO:0007669"/>
    <property type="project" value="InterPro"/>
</dbReference>
<sequence length="328" mass="36198">MEAPPPIFHHSDLHHPIPGPGQKAKRGKFLKGDSVSVVATQKKILADITNTDQPKHHPAPPVLTPANDVSVEMILKVREFQLELTSKNGVLKAMKLKLTEKDHRAKLNNDIDADESDQKFEEDNKGGGKRKRVPRSQSTAPAVSKQVISTEKVDTQRYSSRRKSAALKAGKPGPTDNLFEINNDASHLPENLANKNESTSLGSKVHDVAGQDTESSGPTNTEQVPAKKNIENKRHSLRRQSALFRPENPEPSEDFFDVHDPKFEVSNLCDEIAESLPTASSGASENNACAPGPQEIRRSSIGRPLRRSTVKVVSYKEVPLNVKMRREK</sequence>
<dbReference type="OrthoDB" id="770508at2759"/>
<organism evidence="5 6">
    <name type="scientific">Trifolium subterraneum</name>
    <name type="common">Subterranean clover</name>
    <dbReference type="NCBI Taxonomy" id="3900"/>
    <lineage>
        <taxon>Eukaryota</taxon>
        <taxon>Viridiplantae</taxon>
        <taxon>Streptophyta</taxon>
        <taxon>Embryophyta</taxon>
        <taxon>Tracheophyta</taxon>
        <taxon>Spermatophyta</taxon>
        <taxon>Magnoliopsida</taxon>
        <taxon>eudicotyledons</taxon>
        <taxon>Gunneridae</taxon>
        <taxon>Pentapetalae</taxon>
        <taxon>rosids</taxon>
        <taxon>fabids</taxon>
        <taxon>Fabales</taxon>
        <taxon>Fabaceae</taxon>
        <taxon>Papilionoideae</taxon>
        <taxon>50 kb inversion clade</taxon>
        <taxon>NPAAA clade</taxon>
        <taxon>Hologalegina</taxon>
        <taxon>IRL clade</taxon>
        <taxon>Trifolieae</taxon>
        <taxon>Trifolium</taxon>
    </lineage>
</organism>
<name>A0A2Z6LIB8_TRISU</name>
<feature type="region of interest" description="Disordered" evidence="3">
    <location>
        <begin position="109"/>
        <end position="255"/>
    </location>
</feature>
<dbReference type="PANTHER" id="PTHR34373:SF9">
    <property type="entry name" value="SHUGOSHIN 2"/>
    <property type="match status" value="1"/>
</dbReference>
<evidence type="ECO:0000256" key="1">
    <source>
        <dbReference type="ARBA" id="ARBA00010845"/>
    </source>
</evidence>
<protein>
    <recommendedName>
        <fullName evidence="4">Shugoshin C-terminal domain-containing protein</fullName>
    </recommendedName>
</protein>
<feature type="domain" description="Shugoshin C-terminal" evidence="4">
    <location>
        <begin position="302"/>
        <end position="326"/>
    </location>
</feature>
<evidence type="ECO:0000313" key="5">
    <source>
        <dbReference type="EMBL" id="GAU16960.1"/>
    </source>
</evidence>
<comment type="similarity">
    <text evidence="1">Belongs to the shugoshin family.</text>
</comment>
<feature type="region of interest" description="Disordered" evidence="3">
    <location>
        <begin position="1"/>
        <end position="27"/>
    </location>
</feature>
<keyword evidence="2" id="KW-0159">Chromosome partition</keyword>
<feature type="compositionally biased region" description="Basic and acidic residues" evidence="3">
    <location>
        <begin position="116"/>
        <end position="126"/>
    </location>
</feature>
<dbReference type="EMBL" id="DF973165">
    <property type="protein sequence ID" value="GAU16960.1"/>
    <property type="molecule type" value="Genomic_DNA"/>
</dbReference>
<dbReference type="InterPro" id="IPR011515">
    <property type="entry name" value="Shugoshin_C"/>
</dbReference>
<feature type="compositionally biased region" description="Polar residues" evidence="3">
    <location>
        <begin position="193"/>
        <end position="202"/>
    </location>
</feature>
<feature type="compositionally biased region" description="Polar residues" evidence="3">
    <location>
        <begin position="277"/>
        <end position="287"/>
    </location>
</feature>
<evidence type="ECO:0000256" key="2">
    <source>
        <dbReference type="ARBA" id="ARBA00022829"/>
    </source>
</evidence>
<dbReference type="GO" id="GO:0034090">
    <property type="term" value="P:maintenance of meiotic sister chromatid cohesion"/>
    <property type="evidence" value="ECO:0007669"/>
    <property type="project" value="InterPro"/>
</dbReference>
<evidence type="ECO:0000259" key="4">
    <source>
        <dbReference type="Pfam" id="PF07557"/>
    </source>
</evidence>
<feature type="region of interest" description="Disordered" evidence="3">
    <location>
        <begin position="277"/>
        <end position="305"/>
    </location>
</feature>
<dbReference type="Pfam" id="PF07557">
    <property type="entry name" value="Shugoshin_C"/>
    <property type="match status" value="1"/>
</dbReference>
<feature type="compositionally biased region" description="Polar residues" evidence="3">
    <location>
        <begin position="135"/>
        <end position="149"/>
    </location>
</feature>
<accession>A0A2Z6LIB8</accession>
<dbReference type="GO" id="GO:0000775">
    <property type="term" value="C:chromosome, centromeric region"/>
    <property type="evidence" value="ECO:0007669"/>
    <property type="project" value="InterPro"/>
</dbReference>
<feature type="compositionally biased region" description="Polar residues" evidence="3">
    <location>
        <begin position="212"/>
        <end position="223"/>
    </location>
</feature>
<proteinExistence type="inferred from homology"/>
<dbReference type="InterPro" id="IPR044693">
    <property type="entry name" value="SGO_plant"/>
</dbReference>